<keyword evidence="4" id="KW-1185">Reference proteome</keyword>
<dbReference type="Pfam" id="PF00012">
    <property type="entry name" value="HSP70"/>
    <property type="match status" value="1"/>
</dbReference>
<dbReference type="AlphaFoldDB" id="A0AAV1DQL9"/>
<dbReference type="SUPFAM" id="SSF100920">
    <property type="entry name" value="Heat shock protein 70kD (HSP70), peptide-binding domain"/>
    <property type="match status" value="1"/>
</dbReference>
<dbReference type="InterPro" id="IPR013126">
    <property type="entry name" value="Hsp_70_fam"/>
</dbReference>
<dbReference type="SUPFAM" id="SSF53067">
    <property type="entry name" value="Actin-like ATPase domain"/>
    <property type="match status" value="1"/>
</dbReference>
<organism evidence="3 4">
    <name type="scientific">Oldenlandia corymbosa var. corymbosa</name>
    <dbReference type="NCBI Taxonomy" id="529605"/>
    <lineage>
        <taxon>Eukaryota</taxon>
        <taxon>Viridiplantae</taxon>
        <taxon>Streptophyta</taxon>
        <taxon>Embryophyta</taxon>
        <taxon>Tracheophyta</taxon>
        <taxon>Spermatophyta</taxon>
        <taxon>Magnoliopsida</taxon>
        <taxon>eudicotyledons</taxon>
        <taxon>Gunneridae</taxon>
        <taxon>Pentapetalae</taxon>
        <taxon>asterids</taxon>
        <taxon>lamiids</taxon>
        <taxon>Gentianales</taxon>
        <taxon>Rubiaceae</taxon>
        <taxon>Rubioideae</taxon>
        <taxon>Spermacoceae</taxon>
        <taxon>Hedyotis-Oldenlandia complex</taxon>
        <taxon>Oldenlandia</taxon>
    </lineage>
</organism>
<gene>
    <name evidence="3" type="ORF">OLC1_LOCUS17018</name>
</gene>
<dbReference type="InterPro" id="IPR043129">
    <property type="entry name" value="ATPase_NBD"/>
</dbReference>
<dbReference type="FunFam" id="3.90.640.10:FF:000002">
    <property type="entry name" value="Heat shock 70 kDa"/>
    <property type="match status" value="1"/>
</dbReference>
<evidence type="ECO:0000256" key="2">
    <source>
        <dbReference type="ARBA" id="ARBA00022840"/>
    </source>
</evidence>
<accession>A0AAV1DQL9</accession>
<dbReference type="Gene3D" id="2.60.34.10">
    <property type="entry name" value="Substrate Binding Domain Of DNAk, Chain A, domain 1"/>
    <property type="match status" value="1"/>
</dbReference>
<sequence>MDAGEVAGINVLLTILTTISSSKKDKCSALTIENGHIEVKATSGDTHLGGLDFDNRMVNHFIQEFQRIHQKDISKNPRAIRKLRTACERAKRVHGLSTYSHTRIEVDSLFRGIISRSKFEDLNSDLFTKCMETVEKCLTDAKMSKEMVDDVVMVGGSSRIVKGNDKVQELVLVEVNPLSLGVEFIGEVMEVAIPRNTTIPTRATIKMTTIHDNQSSLGIKVFEGESLIR</sequence>
<reference evidence="3" key="1">
    <citation type="submission" date="2023-03" db="EMBL/GenBank/DDBJ databases">
        <authorList>
            <person name="Julca I."/>
        </authorList>
    </citation>
    <scope>NUCLEOTIDE SEQUENCE</scope>
</reference>
<dbReference type="GO" id="GO:0140662">
    <property type="term" value="F:ATP-dependent protein folding chaperone"/>
    <property type="evidence" value="ECO:0007669"/>
    <property type="project" value="InterPro"/>
</dbReference>
<name>A0AAV1DQL9_OLDCO</name>
<dbReference type="Proteomes" id="UP001161247">
    <property type="component" value="Chromosome 6"/>
</dbReference>
<evidence type="ECO:0000313" key="3">
    <source>
        <dbReference type="EMBL" id="CAI9109053.1"/>
    </source>
</evidence>
<dbReference type="EMBL" id="OX459123">
    <property type="protein sequence ID" value="CAI9109053.1"/>
    <property type="molecule type" value="Genomic_DNA"/>
</dbReference>
<dbReference type="InterPro" id="IPR029047">
    <property type="entry name" value="HSP70_peptide-bd_sf"/>
</dbReference>
<protein>
    <submittedName>
        <fullName evidence="3">OLC1v1008790C1</fullName>
    </submittedName>
</protein>
<dbReference type="Gene3D" id="3.90.640.10">
    <property type="entry name" value="Actin, Chain A, domain 4"/>
    <property type="match status" value="1"/>
</dbReference>
<evidence type="ECO:0000313" key="4">
    <source>
        <dbReference type="Proteomes" id="UP001161247"/>
    </source>
</evidence>
<dbReference type="PANTHER" id="PTHR19375">
    <property type="entry name" value="HEAT SHOCK PROTEIN 70KDA"/>
    <property type="match status" value="1"/>
</dbReference>
<evidence type="ECO:0000256" key="1">
    <source>
        <dbReference type="ARBA" id="ARBA00022741"/>
    </source>
</evidence>
<keyword evidence="1" id="KW-0547">Nucleotide-binding</keyword>
<proteinExistence type="predicted"/>
<dbReference type="GO" id="GO:0005524">
    <property type="term" value="F:ATP binding"/>
    <property type="evidence" value="ECO:0007669"/>
    <property type="project" value="UniProtKB-KW"/>
</dbReference>
<keyword evidence="2" id="KW-0067">ATP-binding</keyword>
<dbReference type="Gene3D" id="3.30.420.40">
    <property type="match status" value="1"/>
</dbReference>